<keyword evidence="1" id="KW-0472">Membrane</keyword>
<protein>
    <submittedName>
        <fullName evidence="3">Glycosyltransferase family 2 protein</fullName>
    </submittedName>
</protein>
<sequence>MNLAATLALAVTLFFLPLAWMLVDSIGGMRSKHSAAIGVGSYAEEDFAVLVPIYGSVAYLENVDFLADYGSRVVLCTTTRETDEFNAALQAIASTHGFRTFYTDAVKTGTAGKRDTGGTVRDTVIRDVLPHLTEQYVVCIDADTTTVEPLQRLVGAMSARGLDVASVRLVPSNAKNSILTRLQAYEYRLAMRLRIVAPWLVSGACHAGRTTVMREIMARHSMFFQGNDVELGVLADAMNFTVGHVPFEVPTAVPETFRAWWRQHLAWAGGEFRLFVVNAKLGFRHPFFWSYGLILTILLLPLRWTALVGGNWVLLTMVVLYIALGLYLHWSDLDFALLLMPFYAAFVSLVLVPLGLWSYCSMAYRSRNAGIIRVPNRDELQEIELRIGQYSSSPSVA</sequence>
<feature type="domain" description="Glycosyltransferase 2-like" evidence="2">
    <location>
        <begin position="136"/>
        <end position="324"/>
    </location>
</feature>
<dbReference type="InterPro" id="IPR001173">
    <property type="entry name" value="Glyco_trans_2-like"/>
</dbReference>
<accession>A0ABV9YIU2</accession>
<evidence type="ECO:0000313" key="4">
    <source>
        <dbReference type="Proteomes" id="UP001595947"/>
    </source>
</evidence>
<keyword evidence="4" id="KW-1185">Reference proteome</keyword>
<dbReference type="EMBL" id="JBHSIV010000004">
    <property type="protein sequence ID" value="MFC5061557.1"/>
    <property type="molecule type" value="Genomic_DNA"/>
</dbReference>
<evidence type="ECO:0000259" key="2">
    <source>
        <dbReference type="Pfam" id="PF13632"/>
    </source>
</evidence>
<dbReference type="SUPFAM" id="SSF53448">
    <property type="entry name" value="Nucleotide-diphospho-sugar transferases"/>
    <property type="match status" value="1"/>
</dbReference>
<feature type="transmembrane region" description="Helical" evidence="1">
    <location>
        <begin position="312"/>
        <end position="330"/>
    </location>
</feature>
<comment type="caution">
    <text evidence="3">The sequence shown here is derived from an EMBL/GenBank/DDBJ whole genome shotgun (WGS) entry which is preliminary data.</text>
</comment>
<evidence type="ECO:0000313" key="3">
    <source>
        <dbReference type="EMBL" id="MFC5061557.1"/>
    </source>
</evidence>
<dbReference type="RefSeq" id="WP_378034911.1">
    <property type="nucleotide sequence ID" value="NZ_JBHSIV010000004.1"/>
</dbReference>
<evidence type="ECO:0000256" key="1">
    <source>
        <dbReference type="SAM" id="Phobius"/>
    </source>
</evidence>
<name>A0ABV9YIU2_9PSEU</name>
<gene>
    <name evidence="3" type="ORF">ACFPBZ_05020</name>
</gene>
<organism evidence="3 4">
    <name type="scientific">Actinomycetospora atypica</name>
    <dbReference type="NCBI Taxonomy" id="1290095"/>
    <lineage>
        <taxon>Bacteria</taxon>
        <taxon>Bacillati</taxon>
        <taxon>Actinomycetota</taxon>
        <taxon>Actinomycetes</taxon>
        <taxon>Pseudonocardiales</taxon>
        <taxon>Pseudonocardiaceae</taxon>
        <taxon>Actinomycetospora</taxon>
    </lineage>
</organism>
<proteinExistence type="predicted"/>
<keyword evidence="1" id="KW-1133">Transmembrane helix</keyword>
<dbReference type="InterPro" id="IPR029044">
    <property type="entry name" value="Nucleotide-diphossugar_trans"/>
</dbReference>
<feature type="transmembrane region" description="Helical" evidence="1">
    <location>
        <begin position="287"/>
        <end position="305"/>
    </location>
</feature>
<feature type="transmembrane region" description="Helical" evidence="1">
    <location>
        <begin position="336"/>
        <end position="357"/>
    </location>
</feature>
<dbReference type="Proteomes" id="UP001595947">
    <property type="component" value="Unassembled WGS sequence"/>
</dbReference>
<dbReference type="Pfam" id="PF13632">
    <property type="entry name" value="Glyco_trans_2_3"/>
    <property type="match status" value="1"/>
</dbReference>
<keyword evidence="1" id="KW-0812">Transmembrane</keyword>
<reference evidence="4" key="1">
    <citation type="journal article" date="2019" name="Int. J. Syst. Evol. Microbiol.">
        <title>The Global Catalogue of Microorganisms (GCM) 10K type strain sequencing project: providing services to taxonomists for standard genome sequencing and annotation.</title>
        <authorList>
            <consortium name="The Broad Institute Genomics Platform"/>
            <consortium name="The Broad Institute Genome Sequencing Center for Infectious Disease"/>
            <person name="Wu L."/>
            <person name="Ma J."/>
        </authorList>
    </citation>
    <scope>NUCLEOTIDE SEQUENCE [LARGE SCALE GENOMIC DNA]</scope>
    <source>
        <strain evidence="4">CGMCC 4.7093</strain>
    </source>
</reference>